<dbReference type="Pfam" id="PF05636">
    <property type="entry name" value="HIGH_NTase1"/>
    <property type="match status" value="1"/>
</dbReference>
<dbReference type="InterPro" id="IPR008513">
    <property type="entry name" value="tRNA(Met)_cyd_acetate_ligase"/>
</dbReference>
<dbReference type="HAMAP" id="MF_01539">
    <property type="entry name" value="TmcAL"/>
    <property type="match status" value="1"/>
</dbReference>
<gene>
    <name evidence="2" type="primary">tmcAL</name>
    <name evidence="3" type="ORF">bsdtw1_02061</name>
</gene>
<keyword evidence="2 3" id="KW-0436">Ligase</keyword>
<feature type="binding site" evidence="2">
    <location>
        <position position="172"/>
    </location>
    <ligand>
        <name>ATP</name>
        <dbReference type="ChEBI" id="CHEBI:30616"/>
    </ligand>
</feature>
<dbReference type="NCBIfam" id="NF010191">
    <property type="entry name" value="PRK13670.1"/>
    <property type="match status" value="1"/>
</dbReference>
<keyword evidence="2" id="KW-0694">RNA-binding</keyword>
<reference evidence="3 4" key="1">
    <citation type="submission" date="2020-07" db="EMBL/GenBank/DDBJ databases">
        <title>A new beta-1,3-glucan-decomposing anaerobic bacterium isolated from anoxic soil subjected to biological soil disinfestation.</title>
        <authorList>
            <person name="Ueki A."/>
            <person name="Tonouchi A."/>
        </authorList>
    </citation>
    <scope>NUCLEOTIDE SEQUENCE [LARGE SCALE GENOMIC DNA]</scope>
    <source>
        <strain evidence="3 4">TW1</strain>
    </source>
</reference>
<sequence length="409" mass="46457">MNIVGIVTEYNPFHNGHKLHLEQTKKLTNADGVICVMSGNFVQRGLPSILDKWTRAQIAVLNGVDLVIELPTIFSVSSAEFFAKGAVDILNQTSVVNSLCFGSEVGEIDIIMKVAKILSYESDEFKSLLRNHLNLGKSYVKARSEALLEYFKKYEYINLSTEEFENFLNSSNNILGIEYCKSIIKSESSIKPVTIKRIGSSYNDISLSSSFASATAIREQLYKESSIDELYKYMPDTSIQIINEKKKNSNKFPSNDDFLKYIRYKIITNPGSFSNLPDNMEGLENKFIKEIMKAKSADELIMLVKSKRYAYTRLSRLICQYFIGFENYDIQSLRTSKPNYLRILGLNNVGAQIVKEIKKKSQINILNKIPKQIDDSMLELDLRATNAYSLINPTIPVNADYLISPFIHK</sequence>
<keyword evidence="2" id="KW-0963">Cytoplasm</keyword>
<dbReference type="PANTHER" id="PTHR37825:SF1">
    <property type="entry name" value="TRNA(MET) CYTIDINE ACETATE LIGASE"/>
    <property type="match status" value="1"/>
</dbReference>
<dbReference type="GO" id="GO:0006400">
    <property type="term" value="P:tRNA modification"/>
    <property type="evidence" value="ECO:0007669"/>
    <property type="project" value="UniProtKB-UniRule"/>
</dbReference>
<dbReference type="InterPro" id="IPR014729">
    <property type="entry name" value="Rossmann-like_a/b/a_fold"/>
</dbReference>
<keyword evidence="2" id="KW-0820">tRNA-binding</keyword>
<comment type="similarity">
    <text evidence="2">Belongs to the TmcAL family.</text>
</comment>
<feature type="binding site" evidence="2">
    <location>
        <begin position="7"/>
        <end position="20"/>
    </location>
    <ligand>
        <name>ATP</name>
        <dbReference type="ChEBI" id="CHEBI:30616"/>
    </ligand>
</feature>
<comment type="subcellular location">
    <subcellularLocation>
        <location evidence="2">Cytoplasm</location>
    </subcellularLocation>
</comment>
<dbReference type="RefSeq" id="WP_183277432.1">
    <property type="nucleotide sequence ID" value="NZ_BLZR01000001.1"/>
</dbReference>
<organism evidence="3 4">
    <name type="scientific">Clostridium fungisolvens</name>
    <dbReference type="NCBI Taxonomy" id="1604897"/>
    <lineage>
        <taxon>Bacteria</taxon>
        <taxon>Bacillati</taxon>
        <taxon>Bacillota</taxon>
        <taxon>Clostridia</taxon>
        <taxon>Eubacteriales</taxon>
        <taxon>Clostridiaceae</taxon>
        <taxon>Clostridium</taxon>
    </lineage>
</organism>
<dbReference type="EMBL" id="BLZR01000001">
    <property type="protein sequence ID" value="GFP75968.1"/>
    <property type="molecule type" value="Genomic_DNA"/>
</dbReference>
<dbReference type="Proteomes" id="UP000580568">
    <property type="component" value="Unassembled WGS sequence"/>
</dbReference>
<dbReference type="GO" id="GO:0005524">
    <property type="term" value="F:ATP binding"/>
    <property type="evidence" value="ECO:0007669"/>
    <property type="project" value="UniProtKB-KW"/>
</dbReference>
<comment type="caution">
    <text evidence="3">The sequence shown here is derived from an EMBL/GenBank/DDBJ whole genome shotgun (WGS) entry which is preliminary data.</text>
</comment>
<feature type="binding site" evidence="2">
    <location>
        <position position="102"/>
    </location>
    <ligand>
        <name>ATP</name>
        <dbReference type="ChEBI" id="CHEBI:30616"/>
    </ligand>
</feature>
<proteinExistence type="inferred from homology"/>
<dbReference type="GO" id="GO:0005737">
    <property type="term" value="C:cytoplasm"/>
    <property type="evidence" value="ECO:0007669"/>
    <property type="project" value="UniProtKB-SubCell"/>
</dbReference>
<dbReference type="Gene3D" id="3.40.50.620">
    <property type="entry name" value="HUPs"/>
    <property type="match status" value="1"/>
</dbReference>
<keyword evidence="1 2" id="KW-0819">tRNA processing</keyword>
<keyword evidence="2" id="KW-0547">Nucleotide-binding</keyword>
<evidence type="ECO:0000256" key="2">
    <source>
        <dbReference type="HAMAP-Rule" id="MF_01539"/>
    </source>
</evidence>
<keyword evidence="4" id="KW-1185">Reference proteome</keyword>
<dbReference type="PANTHER" id="PTHR37825">
    <property type="entry name" value="TRNA(MET) CYTIDINE ACETATE LIGASE"/>
    <property type="match status" value="1"/>
</dbReference>
<dbReference type="GO" id="GO:0000049">
    <property type="term" value="F:tRNA binding"/>
    <property type="evidence" value="ECO:0007669"/>
    <property type="project" value="UniProtKB-KW"/>
</dbReference>
<dbReference type="SUPFAM" id="SSF52374">
    <property type="entry name" value="Nucleotidylyl transferase"/>
    <property type="match status" value="1"/>
</dbReference>
<evidence type="ECO:0000313" key="4">
    <source>
        <dbReference type="Proteomes" id="UP000580568"/>
    </source>
</evidence>
<evidence type="ECO:0000256" key="1">
    <source>
        <dbReference type="ARBA" id="ARBA00022694"/>
    </source>
</evidence>
<protein>
    <recommendedName>
        <fullName evidence="2">tRNA(Met) cytidine acetate ligase</fullName>
        <ecNumber evidence="2">6.3.4.-</ecNumber>
    </recommendedName>
</protein>
<evidence type="ECO:0000313" key="3">
    <source>
        <dbReference type="EMBL" id="GFP75968.1"/>
    </source>
</evidence>
<accession>A0A6V8SLC2</accession>
<comment type="function">
    <text evidence="2">Catalyzes the formation of N(4)-acetylcytidine (ac(4)C) at the wobble position of elongator tRNA(Met), using acetate and ATP as substrates. First activates an acetate ion to form acetyladenylate (Ac-AMP) and then transfers the acetyl group to tRNA to form ac(4)C34.</text>
</comment>
<comment type="catalytic activity">
    <reaction evidence="2">
        <text>cytidine(34) in elongator tRNA(Met) + acetate + ATP = N(4)-acetylcytidine(34) in elongator tRNA(Met) + AMP + diphosphate</text>
        <dbReference type="Rhea" id="RHEA:58144"/>
        <dbReference type="Rhea" id="RHEA-COMP:10693"/>
        <dbReference type="Rhea" id="RHEA-COMP:10694"/>
        <dbReference type="ChEBI" id="CHEBI:30089"/>
        <dbReference type="ChEBI" id="CHEBI:30616"/>
        <dbReference type="ChEBI" id="CHEBI:33019"/>
        <dbReference type="ChEBI" id="CHEBI:74900"/>
        <dbReference type="ChEBI" id="CHEBI:82748"/>
        <dbReference type="ChEBI" id="CHEBI:456215"/>
    </reaction>
</comment>
<dbReference type="GO" id="GO:0016879">
    <property type="term" value="F:ligase activity, forming carbon-nitrogen bonds"/>
    <property type="evidence" value="ECO:0007669"/>
    <property type="project" value="UniProtKB-UniRule"/>
</dbReference>
<dbReference type="AlphaFoldDB" id="A0A6V8SLC2"/>
<feature type="binding site" evidence="2">
    <location>
        <begin position="197"/>
        <end position="198"/>
    </location>
    <ligand>
        <name>ATP</name>
        <dbReference type="ChEBI" id="CHEBI:30616"/>
    </ligand>
</feature>
<dbReference type="EC" id="6.3.4.-" evidence="2"/>
<keyword evidence="2" id="KW-0067">ATP-binding</keyword>
<name>A0A6V8SLC2_9CLOT</name>